<proteinExistence type="predicted"/>
<dbReference type="STRING" id="1150864.MILUP08_45694"/>
<sequence>MWRSLVAHSLWERGAVGSNPATPTVVSVRVAPGASSRPRRLAYTRWANRRPRIKTQIRQGVRL</sequence>
<dbReference type="AntiFam" id="ANF00010">
    <property type="entry name" value="tRNA translation"/>
</dbReference>
<evidence type="ECO:0000313" key="2">
    <source>
        <dbReference type="Proteomes" id="UP000003448"/>
    </source>
</evidence>
<name>I0LAF4_9ACTN</name>
<dbReference type="EMBL" id="CAIE01000039">
    <property type="protein sequence ID" value="CCH20801.1"/>
    <property type="molecule type" value="Genomic_DNA"/>
</dbReference>
<accession>I0LAF4</accession>
<dbReference type="Proteomes" id="UP000003448">
    <property type="component" value="Unassembled WGS sequence"/>
</dbReference>
<evidence type="ECO:0000313" key="1">
    <source>
        <dbReference type="EMBL" id="CCH20801.1"/>
    </source>
</evidence>
<dbReference type="AlphaFoldDB" id="I0LAF4"/>
<protein>
    <submittedName>
        <fullName evidence="1">Uncharacterized protein</fullName>
    </submittedName>
</protein>
<comment type="caution">
    <text evidence="1">The sequence shown here is derived from an EMBL/GenBank/DDBJ whole genome shotgun (WGS) entry which is preliminary data.</text>
</comment>
<reference evidence="2" key="1">
    <citation type="journal article" date="2012" name="J. Bacteriol.">
        <title>Genome Sequence of Micromonospora lupini Lupac 08, Isolated from Root Nodules of Lupinus angustifolius.</title>
        <authorList>
            <person name="Alonso-Vega P."/>
            <person name="Normand P."/>
            <person name="Bacigalupe R."/>
            <person name="Pujic P."/>
            <person name="Lajus A."/>
            <person name="Vallenet D."/>
            <person name="Carro L."/>
            <person name="Coll P."/>
            <person name="Trujillo M.E."/>
        </authorList>
    </citation>
    <scope>NUCLEOTIDE SEQUENCE [LARGE SCALE GENOMIC DNA]</scope>
    <source>
        <strain evidence="2">Lupac 08</strain>
    </source>
</reference>
<gene>
    <name evidence="1" type="ORF">MILUP08_45694</name>
</gene>
<keyword evidence="2" id="KW-1185">Reference proteome</keyword>
<organism evidence="1 2">
    <name type="scientific">Micromonospora lupini str. Lupac 08</name>
    <dbReference type="NCBI Taxonomy" id="1150864"/>
    <lineage>
        <taxon>Bacteria</taxon>
        <taxon>Bacillati</taxon>
        <taxon>Actinomycetota</taxon>
        <taxon>Actinomycetes</taxon>
        <taxon>Micromonosporales</taxon>
        <taxon>Micromonosporaceae</taxon>
        <taxon>Micromonospora</taxon>
    </lineage>
</organism>